<feature type="compositionally biased region" description="Polar residues" evidence="3">
    <location>
        <begin position="482"/>
        <end position="497"/>
    </location>
</feature>
<evidence type="ECO:0000256" key="3">
    <source>
        <dbReference type="SAM" id="MobiDB-lite"/>
    </source>
</evidence>
<evidence type="ECO:0000313" key="4">
    <source>
        <dbReference type="EMBL" id="QHA33875.1"/>
    </source>
</evidence>
<protein>
    <submittedName>
        <fullName evidence="4">Uncharacterized protein</fullName>
    </submittedName>
</protein>
<keyword evidence="2" id="KW-0378">Hydrolase</keyword>
<reference evidence="4" key="1">
    <citation type="submission" date="2019-10" db="EMBL/GenBank/DDBJ databases">
        <authorList>
            <person name="Nitsche A."/>
            <person name="Hankeln T."/>
            <person name="Acosta O."/>
            <person name="Velez I.D."/>
            <person name="Schiemann D.J."/>
        </authorList>
    </citation>
    <scope>NUCLEOTIDE SEQUENCE</scope>
    <source>
        <strain evidence="4">Ps 1758-7</strain>
    </source>
</reference>
<organism evidence="4">
    <name type="scientific">Atrato Sobemo-like virus 4</name>
    <dbReference type="NCBI Taxonomy" id="2689350"/>
    <lineage>
        <taxon>Viruses</taxon>
        <taxon>Riboviria</taxon>
        <taxon>Orthornavirae</taxon>
        <taxon>Pisuviricota</taxon>
        <taxon>Pisoniviricetes</taxon>
        <taxon>Sobelivirales</taxon>
        <taxon>Solemoviridae</taxon>
    </lineage>
</organism>
<dbReference type="EMBL" id="MN661095">
    <property type="protein sequence ID" value="QHA33875.1"/>
    <property type="molecule type" value="Genomic_RNA"/>
</dbReference>
<feature type="region of interest" description="Disordered" evidence="3">
    <location>
        <begin position="475"/>
        <end position="497"/>
    </location>
</feature>
<sequence length="497" mass="53856">MVVLTKVIPQVEAAEGKPLALASALAAELAKASSRMVLRLVKSVAVCETEYFTQAGESVVIRRPNWRRLSTVVGAVGVACSAYRLYKNATGNQVPRFNLVMDPLKCSPESSIPGSTLFDSSPERLPSCQVRLAIKRGENEFVVIGGGVRIDNYLVTPAHNLHPLGDLYIITTAGKQVKLEGKIWDIAPDVSAVELANWSDLGVAKARLTPLARTSTATVMSSCDCKFSTGTVKPMPEIMGRMKYEATTAPGFSGSAYMSGNLCLGMHVHGGAFNGGYQILYLYCRLKHIIHSQTEVRLLDVGLVPERRRFEKKPSDGVPSEGSDAMAEDEDILEYELVGTSQSGKAMAVARAGAGRFIYAKVETFERLKELRQRQEASGLQNWADIVEEDDLRRNVEEDLYAECLVGPQGARFPGEGQPPAARDGPGKVTSQSRQVSDSSKGAQQQQLTKRDKLMKGLAQVSTAQLDLFLKSHASGKRLKQVTASPTQVQEPNGSPS</sequence>
<dbReference type="InterPro" id="IPR043504">
    <property type="entry name" value="Peptidase_S1_PA_chymotrypsin"/>
</dbReference>
<evidence type="ECO:0000256" key="2">
    <source>
        <dbReference type="ARBA" id="ARBA00022801"/>
    </source>
</evidence>
<dbReference type="InterPro" id="IPR009003">
    <property type="entry name" value="Peptidase_S1_PA"/>
</dbReference>
<dbReference type="Gene3D" id="2.40.10.10">
    <property type="entry name" value="Trypsin-like serine proteases"/>
    <property type="match status" value="2"/>
</dbReference>
<accession>A0A6B9KGL6</accession>
<evidence type="ECO:0000256" key="1">
    <source>
        <dbReference type="ARBA" id="ARBA00022670"/>
    </source>
</evidence>
<keyword evidence="1" id="KW-0645">Protease</keyword>
<feature type="region of interest" description="Disordered" evidence="3">
    <location>
        <begin position="408"/>
        <end position="452"/>
    </location>
</feature>
<dbReference type="GO" id="GO:0008233">
    <property type="term" value="F:peptidase activity"/>
    <property type="evidence" value="ECO:0007669"/>
    <property type="project" value="UniProtKB-KW"/>
</dbReference>
<dbReference type="GO" id="GO:0006508">
    <property type="term" value="P:proteolysis"/>
    <property type="evidence" value="ECO:0007669"/>
    <property type="project" value="UniProtKB-KW"/>
</dbReference>
<name>A0A6B9KGL6_9VIRU</name>
<dbReference type="SUPFAM" id="SSF50494">
    <property type="entry name" value="Trypsin-like serine proteases"/>
    <property type="match status" value="1"/>
</dbReference>
<proteinExistence type="predicted"/>
<feature type="compositionally biased region" description="Polar residues" evidence="3">
    <location>
        <begin position="429"/>
        <end position="448"/>
    </location>
</feature>